<evidence type="ECO:0000313" key="2">
    <source>
        <dbReference type="EMBL" id="KAK0740887.1"/>
    </source>
</evidence>
<gene>
    <name evidence="2" type="ORF">B0T18DRAFT_393618</name>
</gene>
<name>A0AA40EKA2_9PEZI</name>
<keyword evidence="3" id="KW-1185">Reference proteome</keyword>
<reference evidence="2" key="1">
    <citation type="submission" date="2023-06" db="EMBL/GenBank/DDBJ databases">
        <title>Genome-scale phylogeny and comparative genomics of the fungal order Sordariales.</title>
        <authorList>
            <consortium name="Lawrence Berkeley National Laboratory"/>
            <person name="Hensen N."/>
            <person name="Bonometti L."/>
            <person name="Westerberg I."/>
            <person name="Brannstrom I.O."/>
            <person name="Guillou S."/>
            <person name="Cros-Aarteil S."/>
            <person name="Calhoun S."/>
            <person name="Haridas S."/>
            <person name="Kuo A."/>
            <person name="Mondo S."/>
            <person name="Pangilinan J."/>
            <person name="Riley R."/>
            <person name="LaButti K."/>
            <person name="Andreopoulos B."/>
            <person name="Lipzen A."/>
            <person name="Chen C."/>
            <person name="Yanf M."/>
            <person name="Daum C."/>
            <person name="Ng V."/>
            <person name="Clum A."/>
            <person name="Steindorff A."/>
            <person name="Ohm R."/>
            <person name="Martin F."/>
            <person name="Silar P."/>
            <person name="Natvig D."/>
            <person name="Lalanne C."/>
            <person name="Gautier V."/>
            <person name="Ament-velasquez S.L."/>
            <person name="Kruys A."/>
            <person name="Hutchinson M.I."/>
            <person name="Powell A.J."/>
            <person name="Barry K."/>
            <person name="Miller A.N."/>
            <person name="Grigoriev I.V."/>
            <person name="Debuchy R."/>
            <person name="Gladieux P."/>
            <person name="Thoren M.H."/>
            <person name="Johannesson H."/>
        </authorList>
    </citation>
    <scope>NUCLEOTIDE SEQUENCE</scope>
    <source>
        <strain evidence="2">SMH3187-1</strain>
    </source>
</reference>
<accession>A0AA40EKA2</accession>
<proteinExistence type="predicted"/>
<evidence type="ECO:0000256" key="1">
    <source>
        <dbReference type="SAM" id="MobiDB-lite"/>
    </source>
</evidence>
<comment type="caution">
    <text evidence="2">The sequence shown here is derived from an EMBL/GenBank/DDBJ whole genome shotgun (WGS) entry which is preliminary data.</text>
</comment>
<feature type="compositionally biased region" description="Basic and acidic residues" evidence="1">
    <location>
        <begin position="52"/>
        <end position="63"/>
    </location>
</feature>
<feature type="compositionally biased region" description="Basic and acidic residues" evidence="1">
    <location>
        <begin position="30"/>
        <end position="39"/>
    </location>
</feature>
<protein>
    <submittedName>
        <fullName evidence="2">Uncharacterized protein</fullName>
    </submittedName>
</protein>
<feature type="region of interest" description="Disordered" evidence="1">
    <location>
        <begin position="162"/>
        <end position="187"/>
    </location>
</feature>
<dbReference type="AlphaFoldDB" id="A0AA40EKA2"/>
<dbReference type="Proteomes" id="UP001172155">
    <property type="component" value="Unassembled WGS sequence"/>
</dbReference>
<organism evidence="2 3">
    <name type="scientific">Schizothecium vesticola</name>
    <dbReference type="NCBI Taxonomy" id="314040"/>
    <lineage>
        <taxon>Eukaryota</taxon>
        <taxon>Fungi</taxon>
        <taxon>Dikarya</taxon>
        <taxon>Ascomycota</taxon>
        <taxon>Pezizomycotina</taxon>
        <taxon>Sordariomycetes</taxon>
        <taxon>Sordariomycetidae</taxon>
        <taxon>Sordariales</taxon>
        <taxon>Schizotheciaceae</taxon>
        <taxon>Schizothecium</taxon>
    </lineage>
</organism>
<dbReference type="EMBL" id="JAUKUD010000006">
    <property type="protein sequence ID" value="KAK0740887.1"/>
    <property type="molecule type" value="Genomic_DNA"/>
</dbReference>
<evidence type="ECO:0000313" key="3">
    <source>
        <dbReference type="Proteomes" id="UP001172155"/>
    </source>
</evidence>
<sequence length="187" mass="20523">MARLKRRTCLPGLPSSRPSSARSQHRKTMQGREMRDRSARSGNTARLPTADRPQHELEGRVKRDSIPGALDNLMDQSHPMAKGNHEGTARLYADGKPESTKDSRGRLLASLLAAVLCWGGDSGSGMRTVVSRSTTKPRNAAHCRRLPPLSLSDARHNQCSSAAKTASRGKMRNDNGHPRISLTTYFQ</sequence>
<feature type="region of interest" description="Disordered" evidence="1">
    <location>
        <begin position="1"/>
        <end position="63"/>
    </location>
</feature>